<dbReference type="EMBL" id="LAZR01060118">
    <property type="protein sequence ID" value="KKK66353.1"/>
    <property type="molecule type" value="Genomic_DNA"/>
</dbReference>
<feature type="non-terminal residue" evidence="1">
    <location>
        <position position="24"/>
    </location>
</feature>
<gene>
    <name evidence="1" type="ORF">LCGC14_2964980</name>
</gene>
<sequence>MSPTIKTSRAAIVLMITLSGPSFL</sequence>
<proteinExistence type="predicted"/>
<comment type="caution">
    <text evidence="1">The sequence shown here is derived from an EMBL/GenBank/DDBJ whole genome shotgun (WGS) entry which is preliminary data.</text>
</comment>
<name>A0A0F8XC16_9ZZZZ</name>
<dbReference type="AlphaFoldDB" id="A0A0F8XC16"/>
<protein>
    <submittedName>
        <fullName evidence="1">Uncharacterized protein</fullName>
    </submittedName>
</protein>
<evidence type="ECO:0000313" key="1">
    <source>
        <dbReference type="EMBL" id="KKK66353.1"/>
    </source>
</evidence>
<organism evidence="1">
    <name type="scientific">marine sediment metagenome</name>
    <dbReference type="NCBI Taxonomy" id="412755"/>
    <lineage>
        <taxon>unclassified sequences</taxon>
        <taxon>metagenomes</taxon>
        <taxon>ecological metagenomes</taxon>
    </lineage>
</organism>
<accession>A0A0F8XC16</accession>
<reference evidence="1" key="1">
    <citation type="journal article" date="2015" name="Nature">
        <title>Complex archaea that bridge the gap between prokaryotes and eukaryotes.</title>
        <authorList>
            <person name="Spang A."/>
            <person name="Saw J.H."/>
            <person name="Jorgensen S.L."/>
            <person name="Zaremba-Niedzwiedzka K."/>
            <person name="Martijn J."/>
            <person name="Lind A.E."/>
            <person name="van Eijk R."/>
            <person name="Schleper C."/>
            <person name="Guy L."/>
            <person name="Ettema T.J."/>
        </authorList>
    </citation>
    <scope>NUCLEOTIDE SEQUENCE</scope>
</reference>